<proteinExistence type="predicted"/>
<evidence type="ECO:0000313" key="1">
    <source>
        <dbReference type="EMBL" id="VBB69612.1"/>
    </source>
</evidence>
<accession>A0A484HCS1</accession>
<protein>
    <submittedName>
        <fullName evidence="1">Uncharacterized protein</fullName>
    </submittedName>
</protein>
<dbReference type="EMBL" id="LR026963">
    <property type="protein sequence ID" value="VBB69612.1"/>
    <property type="molecule type" value="Genomic_DNA"/>
</dbReference>
<organism evidence="1">
    <name type="scientific">invertebrate metagenome</name>
    <dbReference type="NCBI Taxonomy" id="1711999"/>
    <lineage>
        <taxon>unclassified sequences</taxon>
        <taxon>metagenomes</taxon>
        <taxon>organismal metagenomes</taxon>
    </lineage>
</organism>
<reference evidence="1" key="1">
    <citation type="submission" date="2018-10" db="EMBL/GenBank/DDBJ databases">
        <authorList>
            <person name="Gruber-Vodicka H."/>
            <person name="Jaeckle O."/>
        </authorList>
    </citation>
    <scope>NUCLEOTIDE SEQUENCE</scope>
</reference>
<sequence>MKQQLPRWETEIQIVQSLIKGGNSGTVTTVWHTGLAEEPLWSVGRVTQCEKAEECATKKAWHKWRARRSVSME</sequence>
<gene>
    <name evidence="1" type="ORF">RIEGSTA812A_PEG_1085</name>
</gene>
<name>A0A484HCS1_9ZZZZ</name>
<dbReference type="AlphaFoldDB" id="A0A484HCS1"/>